<feature type="domain" description="Allophanate hydrolase C-terminal" evidence="2">
    <location>
        <begin position="472"/>
        <end position="593"/>
    </location>
</feature>
<dbReference type="PANTHER" id="PTHR11895:SF169">
    <property type="entry name" value="GLUTAMYL-TRNA(GLN) AMIDOTRANSFERASE"/>
    <property type="match status" value="1"/>
</dbReference>
<dbReference type="RefSeq" id="WP_054982807.1">
    <property type="nucleotide sequence ID" value="NZ_CP033065.1"/>
</dbReference>
<sequence>MSQINLSISQLHNAYSSGELSPATLISHLTEQAKQQEAVWLHVLSAQELAPYLKALESKSLKTHPLYGVPFAIKDNIDLAGIPTTAACPEFTYTPENSAFVVEQLIAAGAIPIGKTNLDQFATGLVGTRSPFGETPNAFNPDYISGGSSSGSAVATASGIVSFALGTDTAGSGRVPACFNNLVGVKPSKGLLSNSGMVPACKSIDCMSIFALNAIDANKVLQVAAKYDPNDCYSRKNPPANQQPVLVNSAFSFAVPLPEQLKFFDDEGYKSEFAKAVNELQKMGGVKKELDFSPLFEAATLLYEGPWVSERYLATQDLMENNPQALLDVTRTIISGGIKPLAIDCFSALYKLQAFKQQADLLVEQADFVVTPTAGRHFTRDEIRENPIELNSQLGYYTNFMNLLDYAAVAVPTSFTAESMPFGITLFSFAMKDQKLLSYADKIMQHNALPLGATKHPFISTELDTSKNTGFIDIAVCGAHLSGMPLNSQLIERNAQLITKTRSAKCYKMFAVEGNIERPALVKTQQDANDFELEVWRMPTQHFASFVQGISDPLGIGQVTLADKSLVTGFIAQSHAQSGKDISEYGSWRKYIATK</sequence>
<keyword evidence="3" id="KW-0378">Hydrolase</keyword>
<evidence type="ECO:0000313" key="4">
    <source>
        <dbReference type="Proteomes" id="UP000279995"/>
    </source>
</evidence>
<accession>A0AAD0U580</accession>
<dbReference type="Gene3D" id="3.10.490.10">
    <property type="entry name" value="Gamma-glutamyl cyclotransferase-like"/>
    <property type="match status" value="1"/>
</dbReference>
<evidence type="ECO:0000259" key="1">
    <source>
        <dbReference type="Pfam" id="PF01425"/>
    </source>
</evidence>
<protein>
    <submittedName>
        <fullName evidence="3">Allophanate hydrolase</fullName>
        <ecNumber evidence="3">3.5.1.54</ecNumber>
    </submittedName>
</protein>
<dbReference type="AlphaFoldDB" id="A0AAD0U580"/>
<dbReference type="EMBL" id="CP033065">
    <property type="protein sequence ID" value="AYM87539.1"/>
    <property type="molecule type" value="Genomic_DNA"/>
</dbReference>
<gene>
    <name evidence="3" type="primary">atzF</name>
    <name evidence="3" type="ORF">D9T18_13015</name>
</gene>
<dbReference type="Pfam" id="PF01425">
    <property type="entry name" value="Amidase"/>
    <property type="match status" value="1"/>
</dbReference>
<proteinExistence type="predicted"/>
<name>A0AAD0U580_9GAMM</name>
<dbReference type="NCBIfam" id="TIGR02713">
    <property type="entry name" value="allophanate_hyd"/>
    <property type="match status" value="1"/>
</dbReference>
<dbReference type="Pfam" id="PF21986">
    <property type="entry name" value="AH_C"/>
    <property type="match status" value="1"/>
</dbReference>
<reference evidence="3 4" key="1">
    <citation type="submission" date="2018-10" db="EMBL/GenBank/DDBJ databases">
        <title>Complete Genome Sequence and Transcriptomic Profiles of a Marine Bacterium, Pseudoalteromonas agarivorans Hao 2018.</title>
        <authorList>
            <person name="Hao L."/>
        </authorList>
    </citation>
    <scope>NUCLEOTIDE SEQUENCE [LARGE SCALE GENOMIC DNA]</scope>
    <source>
        <strain evidence="3 4">Hao 2018</strain>
    </source>
</reference>
<dbReference type="GO" id="GO:0004039">
    <property type="term" value="F:allophanate hydrolase activity"/>
    <property type="evidence" value="ECO:0007669"/>
    <property type="project" value="UniProtKB-EC"/>
</dbReference>
<evidence type="ECO:0000313" key="3">
    <source>
        <dbReference type="EMBL" id="AYM87539.1"/>
    </source>
</evidence>
<dbReference type="SUPFAM" id="SSF75304">
    <property type="entry name" value="Amidase signature (AS) enzymes"/>
    <property type="match status" value="1"/>
</dbReference>
<organism evidence="3 4">
    <name type="scientific">Pseudoalteromonas agarivorans</name>
    <dbReference type="NCBI Taxonomy" id="176102"/>
    <lineage>
        <taxon>Bacteria</taxon>
        <taxon>Pseudomonadati</taxon>
        <taxon>Pseudomonadota</taxon>
        <taxon>Gammaproteobacteria</taxon>
        <taxon>Alteromonadales</taxon>
        <taxon>Pseudoalteromonadaceae</taxon>
        <taxon>Pseudoalteromonas</taxon>
    </lineage>
</organism>
<feature type="domain" description="Amidase" evidence="1">
    <location>
        <begin position="38"/>
        <end position="437"/>
    </location>
</feature>
<dbReference type="PANTHER" id="PTHR11895">
    <property type="entry name" value="TRANSAMIDASE"/>
    <property type="match status" value="1"/>
</dbReference>
<dbReference type="Proteomes" id="UP000279995">
    <property type="component" value="Chromosome I"/>
</dbReference>
<evidence type="ECO:0000259" key="2">
    <source>
        <dbReference type="Pfam" id="PF21986"/>
    </source>
</evidence>
<dbReference type="Gene3D" id="1.20.58.1700">
    <property type="match status" value="1"/>
</dbReference>
<dbReference type="EC" id="3.5.1.54" evidence="3"/>
<dbReference type="NCBIfam" id="NF006043">
    <property type="entry name" value="PRK08186.1"/>
    <property type="match status" value="1"/>
</dbReference>
<dbReference type="InterPro" id="IPR053844">
    <property type="entry name" value="AH_C"/>
</dbReference>
<dbReference type="InterPro" id="IPR036928">
    <property type="entry name" value="AS_sf"/>
</dbReference>
<dbReference type="InterPro" id="IPR000120">
    <property type="entry name" value="Amidase"/>
</dbReference>
<dbReference type="Gene3D" id="3.90.1300.10">
    <property type="entry name" value="Amidase signature (AS) domain"/>
    <property type="match status" value="1"/>
</dbReference>
<dbReference type="InterPro" id="IPR023631">
    <property type="entry name" value="Amidase_dom"/>
</dbReference>
<dbReference type="InterPro" id="IPR014085">
    <property type="entry name" value="Allophanate_hydrolase"/>
</dbReference>